<feature type="chain" id="PRO_5003169814" evidence="7">
    <location>
        <begin position="21"/>
        <end position="537"/>
    </location>
</feature>
<feature type="domain" description="Mechanosensitive ion channel MscS" evidence="8">
    <location>
        <begin position="354"/>
        <end position="420"/>
    </location>
</feature>
<evidence type="ECO:0000259" key="8">
    <source>
        <dbReference type="Pfam" id="PF00924"/>
    </source>
</evidence>
<dbReference type="HOGENOM" id="CLU_025726_0_0_7"/>
<feature type="transmembrane region" description="Helical" evidence="6">
    <location>
        <begin position="253"/>
        <end position="274"/>
    </location>
</feature>
<protein>
    <submittedName>
        <fullName evidence="9">Mechanosensitive ion channel family protein</fullName>
    </submittedName>
</protein>
<organism evidence="9 10">
    <name type="scientific">Stigmatella aurantiaca (strain DW4/3-1)</name>
    <dbReference type="NCBI Taxonomy" id="378806"/>
    <lineage>
        <taxon>Bacteria</taxon>
        <taxon>Pseudomonadati</taxon>
        <taxon>Myxococcota</taxon>
        <taxon>Myxococcia</taxon>
        <taxon>Myxococcales</taxon>
        <taxon>Cystobacterineae</taxon>
        <taxon>Archangiaceae</taxon>
        <taxon>Stigmatella</taxon>
    </lineage>
</organism>
<feature type="region of interest" description="Disordered" evidence="5">
    <location>
        <begin position="514"/>
        <end position="537"/>
    </location>
</feature>
<evidence type="ECO:0000256" key="1">
    <source>
        <dbReference type="ARBA" id="ARBA00004370"/>
    </source>
</evidence>
<feature type="signal peptide" evidence="7">
    <location>
        <begin position="1"/>
        <end position="20"/>
    </location>
</feature>
<dbReference type="InterPro" id="IPR023408">
    <property type="entry name" value="MscS_beta-dom_sf"/>
</dbReference>
<dbReference type="GO" id="GO:0008381">
    <property type="term" value="F:mechanosensitive monoatomic ion channel activity"/>
    <property type="evidence" value="ECO:0007669"/>
    <property type="project" value="UniProtKB-ARBA"/>
</dbReference>
<evidence type="ECO:0000256" key="6">
    <source>
        <dbReference type="SAM" id="Phobius"/>
    </source>
</evidence>
<evidence type="ECO:0000313" key="9">
    <source>
        <dbReference type="EMBL" id="ADO74110.1"/>
    </source>
</evidence>
<evidence type="ECO:0000256" key="7">
    <source>
        <dbReference type="SAM" id="SignalP"/>
    </source>
</evidence>
<dbReference type="InterPro" id="IPR010920">
    <property type="entry name" value="LSM_dom_sf"/>
</dbReference>
<dbReference type="AlphaFoldDB" id="E3FIE9"/>
<dbReference type="Pfam" id="PF00924">
    <property type="entry name" value="MS_channel_2nd"/>
    <property type="match status" value="1"/>
</dbReference>
<evidence type="ECO:0000256" key="2">
    <source>
        <dbReference type="ARBA" id="ARBA00022692"/>
    </source>
</evidence>
<dbReference type="RefSeq" id="WP_013377266.1">
    <property type="nucleotide sequence ID" value="NC_014623.1"/>
</dbReference>
<proteinExistence type="predicted"/>
<dbReference type="Gene3D" id="1.10.287.1260">
    <property type="match status" value="1"/>
</dbReference>
<dbReference type="GO" id="GO:0016020">
    <property type="term" value="C:membrane"/>
    <property type="evidence" value="ECO:0007669"/>
    <property type="project" value="UniProtKB-SubCell"/>
</dbReference>
<evidence type="ECO:0000313" key="10">
    <source>
        <dbReference type="Proteomes" id="UP000001351"/>
    </source>
</evidence>
<name>E3FIE9_STIAD</name>
<dbReference type="OrthoDB" id="9792218at2"/>
<keyword evidence="2 6" id="KW-0812">Transmembrane</keyword>
<reference evidence="9 10" key="1">
    <citation type="journal article" date="2011" name="Mol. Biol. Evol.">
        <title>Comparative genomic analysis of fruiting body formation in Myxococcales.</title>
        <authorList>
            <person name="Huntley S."/>
            <person name="Hamann N."/>
            <person name="Wegener-Feldbrugge S."/>
            <person name="Treuner-Lange A."/>
            <person name="Kube M."/>
            <person name="Reinhardt R."/>
            <person name="Klages S."/>
            <person name="Muller R."/>
            <person name="Ronning C.M."/>
            <person name="Nierman W.C."/>
            <person name="Sogaard-Andersen L."/>
        </authorList>
    </citation>
    <scope>NUCLEOTIDE SEQUENCE [LARGE SCALE GENOMIC DNA]</scope>
    <source>
        <strain evidence="9 10">DW4/3-1</strain>
    </source>
</reference>
<dbReference type="STRING" id="378806.STAUR_6353"/>
<comment type="subcellular location">
    <subcellularLocation>
        <location evidence="1">Membrane</location>
    </subcellularLocation>
</comment>
<evidence type="ECO:0000256" key="3">
    <source>
        <dbReference type="ARBA" id="ARBA00022989"/>
    </source>
</evidence>
<dbReference type="PANTHER" id="PTHR30566">
    <property type="entry name" value="YNAI-RELATED MECHANOSENSITIVE ION CHANNEL"/>
    <property type="match status" value="1"/>
</dbReference>
<evidence type="ECO:0000256" key="5">
    <source>
        <dbReference type="SAM" id="MobiDB-lite"/>
    </source>
</evidence>
<dbReference type="Gene3D" id="2.30.30.60">
    <property type="match status" value="1"/>
</dbReference>
<gene>
    <name evidence="9" type="ordered locus">STAUR_6353</name>
</gene>
<evidence type="ECO:0000256" key="4">
    <source>
        <dbReference type="ARBA" id="ARBA00023136"/>
    </source>
</evidence>
<keyword evidence="4 6" id="KW-0472">Membrane</keyword>
<keyword evidence="10" id="KW-1185">Reference proteome</keyword>
<feature type="transmembrane region" description="Helical" evidence="6">
    <location>
        <begin position="177"/>
        <end position="197"/>
    </location>
</feature>
<dbReference type="Proteomes" id="UP000001351">
    <property type="component" value="Chromosome"/>
</dbReference>
<feature type="transmembrane region" description="Helical" evidence="6">
    <location>
        <begin position="305"/>
        <end position="326"/>
    </location>
</feature>
<sequence length="537" mass="59172">MFRAFPAICLVLLVSLPAWALNAGLGAPPPTVDRQTPQSTVKGFLAEAHAGNYAVAAHYLDLDFLARDKQVETGAQLARRLKFVMDRKLPVDLSTLSSEPEGDPAEARFDQIGSISLEGAEVPIRVQRVLGNGGTPVWVFNESTVKEVDRLFSAYGPVLTEVLPDVFFKRTVLGLEAWQWLGLLVILFGGWALSLLLERLSLAFTMRLARWTKFTWDDALVSAGRGPLRLPYYAALVAVGTSMLLLPRPIQTLFARLSYSLTIIAVAWFILRFLKVSSLYVQERVASKNPNDADRIRGLSTQLAVLQHVLEVATYVVAAALLLMQFEVVRNVGVSLLASAGLAGLVIGLAAQKSISTLLAGIQLSVTQPIRMGDKVVVEGEFGTVEEISLTYVVVRIWDNRRLVIPIAQFLDKPFQNWSRSHSEMLGEVILQVDYFADIDVLRAELKRILENEGRHLWDGKVQSVVVLNVLDKTLSVRALVSADSNNLFDLRCLVRERLVVFLRGRPGWLPTVRSETRPVTPAGEQGAPVPAPAPRA</sequence>
<accession>E3FIE9</accession>
<dbReference type="SUPFAM" id="SSF50182">
    <property type="entry name" value="Sm-like ribonucleoproteins"/>
    <property type="match status" value="1"/>
</dbReference>
<keyword evidence="7" id="KW-0732">Signal</keyword>
<dbReference type="eggNOG" id="COG0668">
    <property type="taxonomic scope" value="Bacteria"/>
</dbReference>
<dbReference type="InterPro" id="IPR006685">
    <property type="entry name" value="MscS_channel_2nd"/>
</dbReference>
<dbReference type="PANTHER" id="PTHR30566:SF25">
    <property type="entry name" value="INNER MEMBRANE PROTEIN"/>
    <property type="match status" value="1"/>
</dbReference>
<dbReference type="EMBL" id="CP002271">
    <property type="protein sequence ID" value="ADO74110.1"/>
    <property type="molecule type" value="Genomic_DNA"/>
</dbReference>
<keyword evidence="3 6" id="KW-1133">Transmembrane helix</keyword>
<dbReference type="KEGG" id="sur:STAUR_6353"/>
<feature type="transmembrane region" description="Helical" evidence="6">
    <location>
        <begin position="332"/>
        <end position="351"/>
    </location>
</feature>